<proteinExistence type="predicted"/>
<gene>
    <name evidence="1" type="ORF">DWQ51_16500</name>
</gene>
<dbReference type="EMBL" id="QQWD01000020">
    <property type="protein sequence ID" value="REJ49801.1"/>
    <property type="molecule type" value="Genomic_DNA"/>
</dbReference>
<accession>A0A3E0LQK1</accession>
<comment type="caution">
    <text evidence="1">The sequence shown here is derived from an EMBL/GenBank/DDBJ whole genome shotgun (WGS) entry which is preliminary data.</text>
</comment>
<name>A0A3E0LQK1_9CHRO</name>
<organism evidence="1 2">
    <name type="scientific">Microcystis wesenbergii TW10</name>
    <dbReference type="NCBI Taxonomy" id="2060474"/>
    <lineage>
        <taxon>Bacteria</taxon>
        <taxon>Bacillati</taxon>
        <taxon>Cyanobacteriota</taxon>
        <taxon>Cyanophyceae</taxon>
        <taxon>Oscillatoriophycideae</taxon>
        <taxon>Chroococcales</taxon>
        <taxon>Microcystaceae</taxon>
        <taxon>Microcystis</taxon>
    </lineage>
</organism>
<dbReference type="AlphaFoldDB" id="A0A3E0LQK1"/>
<evidence type="ECO:0000313" key="1">
    <source>
        <dbReference type="EMBL" id="REJ49801.1"/>
    </source>
</evidence>
<evidence type="ECO:0000313" key="2">
    <source>
        <dbReference type="Proteomes" id="UP000257002"/>
    </source>
</evidence>
<sequence>MDTDKKAQIQAHAQAIAALLSEETDPEQVKTLAGIEEVVRKHLLEHVSPESGIFLWPQVVAQRVAANGVSIALLDD</sequence>
<protein>
    <submittedName>
        <fullName evidence="1">Uncharacterized protein</fullName>
    </submittedName>
</protein>
<reference evidence="1 2" key="1">
    <citation type="submission" date="2017-10" db="EMBL/GenBank/DDBJ databases">
        <title>A large-scale comparative metagenomic study reveals the eutrophication-driven functional interactions in six Microcystis-epibionts communities.</title>
        <authorList>
            <person name="Li Q."/>
            <person name="Lin F."/>
        </authorList>
    </citation>
    <scope>NUCLEOTIDE SEQUENCE [LARGE SCALE GENOMIC DNA]</scope>
    <source>
        <strain evidence="1">TW10</strain>
    </source>
</reference>
<dbReference type="Proteomes" id="UP000257002">
    <property type="component" value="Unassembled WGS sequence"/>
</dbReference>